<dbReference type="AlphaFoldDB" id="A0AAW0REB8"/>
<gene>
    <name evidence="3" type="ORF">PG999_001262</name>
</gene>
<feature type="compositionally biased region" description="Low complexity" evidence="1">
    <location>
        <begin position="147"/>
        <end position="171"/>
    </location>
</feature>
<protein>
    <submittedName>
        <fullName evidence="3">Heterokaryon incompatibility protein 6- OR allele</fullName>
    </submittedName>
</protein>
<evidence type="ECO:0000313" key="3">
    <source>
        <dbReference type="EMBL" id="KAK8133089.1"/>
    </source>
</evidence>
<feature type="region of interest" description="Disordered" evidence="1">
    <location>
        <begin position="602"/>
        <end position="623"/>
    </location>
</feature>
<dbReference type="PANTHER" id="PTHR24148:SF64">
    <property type="entry name" value="HETEROKARYON INCOMPATIBILITY DOMAIN-CONTAINING PROTEIN"/>
    <property type="match status" value="1"/>
</dbReference>
<name>A0AAW0REB8_9PEZI</name>
<evidence type="ECO:0000313" key="4">
    <source>
        <dbReference type="Proteomes" id="UP001392437"/>
    </source>
</evidence>
<evidence type="ECO:0000259" key="2">
    <source>
        <dbReference type="Pfam" id="PF06985"/>
    </source>
</evidence>
<dbReference type="InterPro" id="IPR010730">
    <property type="entry name" value="HET"/>
</dbReference>
<proteinExistence type="predicted"/>
<accession>A0AAW0REB8</accession>
<keyword evidence="4" id="KW-1185">Reference proteome</keyword>
<dbReference type="Proteomes" id="UP001392437">
    <property type="component" value="Unassembled WGS sequence"/>
</dbReference>
<organism evidence="3 4">
    <name type="scientific">Apiospora kogelbergensis</name>
    <dbReference type="NCBI Taxonomy" id="1337665"/>
    <lineage>
        <taxon>Eukaryota</taxon>
        <taxon>Fungi</taxon>
        <taxon>Dikarya</taxon>
        <taxon>Ascomycota</taxon>
        <taxon>Pezizomycotina</taxon>
        <taxon>Sordariomycetes</taxon>
        <taxon>Xylariomycetidae</taxon>
        <taxon>Amphisphaeriales</taxon>
        <taxon>Apiosporaceae</taxon>
        <taxon>Apiospora</taxon>
    </lineage>
</organism>
<evidence type="ECO:0000256" key="1">
    <source>
        <dbReference type="SAM" id="MobiDB-lite"/>
    </source>
</evidence>
<dbReference type="EMBL" id="JAQQWP010000001">
    <property type="protein sequence ID" value="KAK8133089.1"/>
    <property type="molecule type" value="Genomic_DNA"/>
</dbReference>
<reference evidence="3 4" key="1">
    <citation type="submission" date="2023-01" db="EMBL/GenBank/DDBJ databases">
        <title>Analysis of 21 Apiospora genomes using comparative genomics revels a genus with tremendous synthesis potential of carbohydrate active enzymes and secondary metabolites.</title>
        <authorList>
            <person name="Sorensen T."/>
        </authorList>
    </citation>
    <scope>NUCLEOTIDE SEQUENCE [LARGE SCALE GENOMIC DNA]</scope>
    <source>
        <strain evidence="3 4">CBS 117206</strain>
    </source>
</reference>
<feature type="domain" description="Heterokaryon incompatibility" evidence="2">
    <location>
        <begin position="38"/>
        <end position="232"/>
    </location>
</feature>
<dbReference type="Pfam" id="PF06985">
    <property type="entry name" value="HET"/>
    <property type="match status" value="1"/>
</dbReference>
<comment type="caution">
    <text evidence="3">The sequence shown here is derived from an EMBL/GenBank/DDBJ whole genome shotgun (WGS) entry which is preliminary data.</text>
</comment>
<dbReference type="PANTHER" id="PTHR24148">
    <property type="entry name" value="ANKYRIN REPEAT DOMAIN-CONTAINING PROTEIN 39 HOMOLOG-RELATED"/>
    <property type="match status" value="1"/>
</dbReference>
<dbReference type="InterPro" id="IPR052895">
    <property type="entry name" value="HetReg/Transcr_Mod"/>
</dbReference>
<feature type="region of interest" description="Disordered" evidence="1">
    <location>
        <begin position="147"/>
        <end position="194"/>
    </location>
</feature>
<sequence>MDTLANDEFRVLNLLPGENDEPLRCELQTCSFADHPPFETISYVWSIKPDPVNLEVDGRIVVINEGLKDILRRIRQPSTSRVLWIDRLCINQSDIQEKTAQVSQMREIYSNCTRVLVWIGELEEENELADAAAAFSVLEYFASFDPGEGSDSGSETSSNSLTGSKSETSSVSEEDPTSNTSSASGESPEHAITTPIPECIGSEESFGATMEALGRIGPVRGTWWHRVWTVQEVMLPPDATFLWGPFSITWATMEAVNRTWLRSYSIEEVLSDSQLGMLTGPGNMGDLMTHVIWMKHDRESGKWPMHTSIQWRQRSATMPVDNVYALTGLHDPGVLPRSEKCDYALDIKQVSINYTLDLIHLHEDGGNLLPLVIDPRRETEVAEGVDERGKNTSSRLPRWAVDMHSFPKHDTVPWRQYRFYYRFEANKGFSRDCDPHCDDDQTLRLSGVAVDIIALVGEGHHVTERDIGLYPPAQPVLRAWWNLYCTSGHLEAVAADVLYCGLEPGNCAAYDRFCRLVLGEILADGEHDPQEDASLRDGQDVARYMRTGEPVDGRLRDTLAWAIRNRRFFVTRDGRMGLGHLETQPGDEVWVFSHGRVPFTLRPRRGEGGRNGGGGDDVDGGSSLGEDDYDFVGACHVQGIMFGDDAVQEAAERGQRVVRLY</sequence>
<dbReference type="Pfam" id="PF26639">
    <property type="entry name" value="Het-6_barrel"/>
    <property type="match status" value="1"/>
</dbReference>